<dbReference type="GO" id="GO:0005886">
    <property type="term" value="C:plasma membrane"/>
    <property type="evidence" value="ECO:0007669"/>
    <property type="project" value="UniProtKB-SubCell"/>
</dbReference>
<dbReference type="PANTHER" id="PTHR30619">
    <property type="entry name" value="DNA INTERNALIZATION/COMPETENCE PROTEIN COMEC/REC2"/>
    <property type="match status" value="1"/>
</dbReference>
<reference evidence="8 10" key="1">
    <citation type="submission" date="2019-02" db="EMBL/GenBank/DDBJ databases">
        <title>Use of ANI for Rapid Identification of Enteric Bacteria.</title>
        <authorList>
            <person name="Pruckler J."/>
            <person name="Lane C."/>
            <person name="Aubert R."/>
        </authorList>
    </citation>
    <scope>NUCLEOTIDE SEQUENCE [LARGE SCALE GENOMIC DNA]</scope>
    <source>
        <strain evidence="8 10">2014D-0083</strain>
    </source>
</reference>
<feature type="transmembrane region" description="Helical" evidence="6">
    <location>
        <begin position="276"/>
        <end position="293"/>
    </location>
</feature>
<feature type="transmembrane region" description="Helical" evidence="6">
    <location>
        <begin position="376"/>
        <end position="394"/>
    </location>
</feature>
<keyword evidence="4 6" id="KW-1133">Transmembrane helix</keyword>
<feature type="transmembrane region" description="Helical" evidence="6">
    <location>
        <begin position="169"/>
        <end position="198"/>
    </location>
</feature>
<evidence type="ECO:0000313" key="9">
    <source>
        <dbReference type="EMBL" id="TXK71366.1"/>
    </source>
</evidence>
<feature type="transmembrane region" description="Helical" evidence="6">
    <location>
        <begin position="12"/>
        <end position="29"/>
    </location>
</feature>
<evidence type="ECO:0000259" key="7">
    <source>
        <dbReference type="Pfam" id="PF03772"/>
    </source>
</evidence>
<evidence type="ECO:0000313" key="11">
    <source>
        <dbReference type="Proteomes" id="UP000321325"/>
    </source>
</evidence>
<dbReference type="RefSeq" id="WP_039665914.1">
    <property type="nucleotide sequence ID" value="NZ_CP037746.1"/>
</dbReference>
<dbReference type="Proteomes" id="UP000321325">
    <property type="component" value="Unassembled WGS sequence"/>
</dbReference>
<proteinExistence type="predicted"/>
<evidence type="ECO:0000256" key="1">
    <source>
        <dbReference type="ARBA" id="ARBA00004651"/>
    </source>
</evidence>
<accession>A0AAE6CZH7</accession>
<feature type="domain" description="ComEC/Rec2-related protein" evidence="7">
    <location>
        <begin position="154"/>
        <end position="372"/>
    </location>
</feature>
<dbReference type="EMBL" id="VRMB01000004">
    <property type="protein sequence ID" value="TXK71366.1"/>
    <property type="molecule type" value="Genomic_DNA"/>
</dbReference>
<dbReference type="NCBIfam" id="TIGR00360">
    <property type="entry name" value="ComEC_N-term"/>
    <property type="match status" value="1"/>
</dbReference>
<sequence length="418" mass="50067">MNLKFSYHYREFFILFLCFLAIFLLNIFYEYKNYQNFKLTKHLYLKDNMILSSYTKENKYGKKYQVLKLKNSNFNFYTISYKNLTFDKNKTLSLRIITKDISFKNYLSKSFFAPSYDFNQTSYIQNQNTIINYFLNQHTNEKIKEFYGALFFAKAISKDLRQDVNFYGIAHLIAISGYHLGLLFSFCFVVFAPLYAFFQKRYFPYRSLKLDLSVFAFVLLIAYMFLIDFTPSYIRALCMALFGFYLYSKNVKILSFKFLVLSIVLCISLFPKLLFSVGFLFSVLGVFYIYLYLHHFKNKFSNLTHIIFLNFWTFLAMIIPVLYFFPLLSLQQFLAIPLSILFIIFYPMVLLLHIFNYGNLLDFYLLDFFNIKFHSINFKISFWVYIGYLFLSLLSIFNRYLALFVISLGFVPFVFLLK</sequence>
<keyword evidence="5 6" id="KW-0472">Membrane</keyword>
<comment type="subcellular location">
    <subcellularLocation>
        <location evidence="1">Cell membrane</location>
        <topology evidence="1">Multi-pass membrane protein</topology>
    </subcellularLocation>
</comment>
<dbReference type="GeneID" id="66287909"/>
<gene>
    <name evidence="8" type="ORF">A9460_01940</name>
    <name evidence="9" type="ORF">FVD15_00565</name>
</gene>
<keyword evidence="11" id="KW-1185">Reference proteome</keyword>
<reference evidence="9 11" key="2">
    <citation type="submission" date="2019-08" db="EMBL/GenBank/DDBJ databases">
        <title>Rapid identification of Enteric Bacteria from Whole Genome Sequences (WGS) using Average Nucleotide Identity (ANI).</title>
        <authorList>
            <person name="Lane C."/>
        </authorList>
    </citation>
    <scope>NUCLEOTIDE SEQUENCE [LARGE SCALE GENOMIC DNA]</scope>
    <source>
        <strain evidence="9 11">2010D-8464</strain>
    </source>
</reference>
<evidence type="ECO:0000256" key="5">
    <source>
        <dbReference type="ARBA" id="ARBA00023136"/>
    </source>
</evidence>
<feature type="transmembrane region" description="Helical" evidence="6">
    <location>
        <begin position="254"/>
        <end position="270"/>
    </location>
</feature>
<feature type="transmembrane region" description="Helical" evidence="6">
    <location>
        <begin position="400"/>
        <end position="417"/>
    </location>
</feature>
<evidence type="ECO:0000256" key="4">
    <source>
        <dbReference type="ARBA" id="ARBA00022989"/>
    </source>
</evidence>
<keyword evidence="3 6" id="KW-0812">Transmembrane</keyword>
<dbReference type="Proteomes" id="UP000293421">
    <property type="component" value="Chromosome"/>
</dbReference>
<dbReference type="PANTHER" id="PTHR30619:SF7">
    <property type="entry name" value="BETA-LACTAMASE DOMAIN PROTEIN"/>
    <property type="match status" value="1"/>
</dbReference>
<name>A0AAE6CZH7_9BACT</name>
<protein>
    <submittedName>
        <fullName evidence="8">ComEC/Rec2 family competence protein</fullName>
    </submittedName>
</protein>
<feature type="transmembrane region" description="Helical" evidence="6">
    <location>
        <begin position="334"/>
        <end position="355"/>
    </location>
</feature>
<dbReference type="EMBL" id="CP037746">
    <property type="protein sequence ID" value="QBL13151.1"/>
    <property type="molecule type" value="Genomic_DNA"/>
</dbReference>
<dbReference type="AlphaFoldDB" id="A0AAE6CZH7"/>
<dbReference type="InterPro" id="IPR052159">
    <property type="entry name" value="Competence_DNA_uptake"/>
</dbReference>
<organism evidence="8 10">
    <name type="scientific">Campylobacter volucris</name>
    <dbReference type="NCBI Taxonomy" id="1031542"/>
    <lineage>
        <taxon>Bacteria</taxon>
        <taxon>Pseudomonadati</taxon>
        <taxon>Campylobacterota</taxon>
        <taxon>Epsilonproteobacteria</taxon>
        <taxon>Campylobacterales</taxon>
        <taxon>Campylobacteraceae</taxon>
        <taxon>Campylobacter</taxon>
    </lineage>
</organism>
<feature type="transmembrane region" description="Helical" evidence="6">
    <location>
        <begin position="305"/>
        <end position="328"/>
    </location>
</feature>
<evidence type="ECO:0000256" key="3">
    <source>
        <dbReference type="ARBA" id="ARBA00022692"/>
    </source>
</evidence>
<dbReference type="Pfam" id="PF03772">
    <property type="entry name" value="Competence"/>
    <property type="match status" value="1"/>
</dbReference>
<dbReference type="InterPro" id="IPR004477">
    <property type="entry name" value="ComEC_N"/>
</dbReference>
<keyword evidence="2" id="KW-1003">Cell membrane</keyword>
<evidence type="ECO:0000313" key="8">
    <source>
        <dbReference type="EMBL" id="QBL13151.1"/>
    </source>
</evidence>
<evidence type="ECO:0000256" key="2">
    <source>
        <dbReference type="ARBA" id="ARBA00022475"/>
    </source>
</evidence>
<feature type="transmembrane region" description="Helical" evidence="6">
    <location>
        <begin position="210"/>
        <end position="226"/>
    </location>
</feature>
<evidence type="ECO:0000256" key="6">
    <source>
        <dbReference type="SAM" id="Phobius"/>
    </source>
</evidence>
<evidence type="ECO:0000313" key="10">
    <source>
        <dbReference type="Proteomes" id="UP000293421"/>
    </source>
</evidence>